<accession>R0LRA7</accession>
<protein>
    <submittedName>
        <fullName evidence="1">Uncharacterized protein</fullName>
    </submittedName>
</protein>
<sequence>MTGPLQPLPLPRLGEAPRVPVSPQGMAHPAAPAHAAAPGWDIAAGPGRGCPVSPFTKRQRRAARCSGAGLWVAATQLSPGQTQTVLDVAPQRSTALRNSQEFSLKCDNCPIGPDATWLTTAEDSVRRSIPLCPKSAAARGMQPSRSRHHCHVLPPCPELGQTTSHARECTALTGAAAAAVLRKVRLSLQPEGTRQLLLLGRYNL</sequence>
<organism evidence="1 2">
    <name type="scientific">Anas platyrhynchos</name>
    <name type="common">Mallard</name>
    <name type="synonym">Anas boschas</name>
    <dbReference type="NCBI Taxonomy" id="8839"/>
    <lineage>
        <taxon>Eukaryota</taxon>
        <taxon>Metazoa</taxon>
        <taxon>Chordata</taxon>
        <taxon>Craniata</taxon>
        <taxon>Vertebrata</taxon>
        <taxon>Euteleostomi</taxon>
        <taxon>Archelosauria</taxon>
        <taxon>Archosauria</taxon>
        <taxon>Dinosauria</taxon>
        <taxon>Saurischia</taxon>
        <taxon>Theropoda</taxon>
        <taxon>Coelurosauria</taxon>
        <taxon>Aves</taxon>
        <taxon>Neognathae</taxon>
        <taxon>Galloanserae</taxon>
        <taxon>Anseriformes</taxon>
        <taxon>Anatidae</taxon>
        <taxon>Anatinae</taxon>
        <taxon>Anas</taxon>
    </lineage>
</organism>
<keyword evidence="2" id="KW-1185">Reference proteome</keyword>
<proteinExistence type="predicted"/>
<evidence type="ECO:0000313" key="1">
    <source>
        <dbReference type="EMBL" id="EOB04270.1"/>
    </source>
</evidence>
<dbReference type="AlphaFoldDB" id="R0LRA7"/>
<name>R0LRA7_ANAPL</name>
<dbReference type="Proteomes" id="UP000296049">
    <property type="component" value="Unassembled WGS sequence"/>
</dbReference>
<reference evidence="2" key="1">
    <citation type="journal article" date="2013" name="Nat. Genet.">
        <title>The duck genome and transcriptome provide insight into an avian influenza virus reservoir species.</title>
        <authorList>
            <person name="Huang Y."/>
            <person name="Li Y."/>
            <person name="Burt D.W."/>
            <person name="Chen H."/>
            <person name="Zhang Y."/>
            <person name="Qian W."/>
            <person name="Kim H."/>
            <person name="Gan S."/>
            <person name="Zhao Y."/>
            <person name="Li J."/>
            <person name="Yi K."/>
            <person name="Feng H."/>
            <person name="Zhu P."/>
            <person name="Li B."/>
            <person name="Liu Q."/>
            <person name="Fairley S."/>
            <person name="Magor K.E."/>
            <person name="Du Z."/>
            <person name="Hu X."/>
            <person name="Goodman L."/>
            <person name="Tafer H."/>
            <person name="Vignal A."/>
            <person name="Lee T."/>
            <person name="Kim K.W."/>
            <person name="Sheng Z."/>
            <person name="An Y."/>
            <person name="Searle S."/>
            <person name="Herrero J."/>
            <person name="Groenen M.A."/>
            <person name="Crooijmans R.P."/>
            <person name="Faraut T."/>
            <person name="Cai Q."/>
            <person name="Webster R.G."/>
            <person name="Aldridge J.R."/>
            <person name="Warren W.C."/>
            <person name="Bartschat S."/>
            <person name="Kehr S."/>
            <person name="Marz M."/>
            <person name="Stadler P.F."/>
            <person name="Smith J."/>
            <person name="Kraus R.H."/>
            <person name="Zhao Y."/>
            <person name="Ren L."/>
            <person name="Fei J."/>
            <person name="Morisson M."/>
            <person name="Kaiser P."/>
            <person name="Griffin D.K."/>
            <person name="Rao M."/>
            <person name="Pitel F."/>
            <person name="Wang J."/>
            <person name="Li N."/>
        </authorList>
    </citation>
    <scope>NUCLEOTIDE SEQUENCE [LARGE SCALE GENOMIC DNA]</scope>
</reference>
<evidence type="ECO:0000313" key="2">
    <source>
        <dbReference type="Proteomes" id="UP000296049"/>
    </source>
</evidence>
<gene>
    <name evidence="1" type="ORF">Anapl_06266</name>
</gene>
<dbReference type="EMBL" id="KB742802">
    <property type="protein sequence ID" value="EOB04270.1"/>
    <property type="molecule type" value="Genomic_DNA"/>
</dbReference>